<dbReference type="InterPro" id="IPR001279">
    <property type="entry name" value="Metallo-B-lactamas"/>
</dbReference>
<dbReference type="InterPro" id="IPR036866">
    <property type="entry name" value="RibonucZ/Hydroxyglut_hydro"/>
</dbReference>
<dbReference type="PANTHER" id="PTHR28283:SF1">
    <property type="entry name" value="3',5'-CYCLIC-NUCLEOTIDE PHOSPHODIESTERASE 1"/>
    <property type="match status" value="1"/>
</dbReference>
<dbReference type="Proteomes" id="UP000677668">
    <property type="component" value="Chromosome 2"/>
</dbReference>
<keyword evidence="3" id="KW-1185">Reference proteome</keyword>
<evidence type="ECO:0000313" key="2">
    <source>
        <dbReference type="EMBL" id="QUV95157.1"/>
    </source>
</evidence>
<accession>A0ABX8B2E2</accession>
<dbReference type="SMART" id="SM00849">
    <property type="entry name" value="Lactamase_B"/>
    <property type="match status" value="1"/>
</dbReference>
<dbReference type="InterPro" id="IPR000396">
    <property type="entry name" value="Pdiesterase2"/>
</dbReference>
<dbReference type="Gene3D" id="3.60.15.10">
    <property type="entry name" value="Ribonuclease Z/Hydroxyacylglutathione hydrolase-like"/>
    <property type="match status" value="1"/>
</dbReference>
<dbReference type="PANTHER" id="PTHR28283">
    <property type="entry name" value="3',5'-CYCLIC-NUCLEOTIDE PHOSPHODIESTERASE 1"/>
    <property type="match status" value="1"/>
</dbReference>
<reference evidence="2 3" key="1">
    <citation type="submission" date="2021-03" db="EMBL/GenBank/DDBJ databases">
        <title>Genomic and phenotypic characterization of Chloracidobacterium isolates provides evidence for multiple species.</title>
        <authorList>
            <person name="Saini M.K."/>
            <person name="Costas A.M.G."/>
            <person name="Tank M."/>
            <person name="Bryant D.A."/>
        </authorList>
    </citation>
    <scope>NUCLEOTIDE SEQUENCE [LARGE SCALE GENOMIC DNA]</scope>
    <source>
        <strain evidence="2 3">N</strain>
    </source>
</reference>
<dbReference type="PRINTS" id="PR00388">
    <property type="entry name" value="PDIESTERASE2"/>
</dbReference>
<gene>
    <name evidence="2" type="ORF">J8C05_14125</name>
</gene>
<sequence length="262" mass="29317">MADAKEECDMRVRVLPSLTDPRSQLLITFVVNDCVAIDAGALAFHLTGEALLSVQDIVLTHVHLDHIASLPFIFSEMFASIRTPVRIHATAADIERLRRHIFNDVIWPDFTRLRNAHGELLTFVPFTWREPFRVAGLRLTAIPVTHTVETAGLIIEDGQGRCVAFTSDTGVTDEFWEALNALPRLDAVFVDVAFDNANEVVAKASCHLSPRLLVGELAKLRRPSQVLAVNLKPFCREQVQDEVRALALPNVRVAELDMDYTW</sequence>
<name>A0ABX8B2E2_9BACT</name>
<protein>
    <submittedName>
        <fullName evidence="2">3',5'-cyclic-nucleotide phosphodiesterase</fullName>
    </submittedName>
</protein>
<dbReference type="CDD" id="cd07735">
    <property type="entry name" value="class_II_PDE_MBL-fold"/>
    <property type="match status" value="1"/>
</dbReference>
<dbReference type="EMBL" id="CP072643">
    <property type="protein sequence ID" value="QUV95157.1"/>
    <property type="molecule type" value="Genomic_DNA"/>
</dbReference>
<dbReference type="RefSeq" id="WP_211423394.1">
    <property type="nucleotide sequence ID" value="NZ_CP072643.1"/>
</dbReference>
<proteinExistence type="predicted"/>
<evidence type="ECO:0000259" key="1">
    <source>
        <dbReference type="SMART" id="SM00849"/>
    </source>
</evidence>
<evidence type="ECO:0000313" key="3">
    <source>
        <dbReference type="Proteomes" id="UP000677668"/>
    </source>
</evidence>
<organism evidence="2 3">
    <name type="scientific">Chloracidobacterium sp. N</name>
    <dbReference type="NCBI Taxonomy" id="2821540"/>
    <lineage>
        <taxon>Bacteria</taxon>
        <taxon>Pseudomonadati</taxon>
        <taxon>Acidobacteriota</taxon>
        <taxon>Terriglobia</taxon>
        <taxon>Terriglobales</taxon>
        <taxon>Acidobacteriaceae</taxon>
        <taxon>Chloracidobacterium</taxon>
        <taxon>Chloracidobacterium aggregatum</taxon>
    </lineage>
</organism>
<dbReference type="Pfam" id="PF12706">
    <property type="entry name" value="Lactamase_B_2"/>
    <property type="match status" value="1"/>
</dbReference>
<feature type="domain" description="Metallo-beta-lactamase" evidence="1">
    <location>
        <begin position="21"/>
        <end position="216"/>
    </location>
</feature>
<dbReference type="SUPFAM" id="SSF56281">
    <property type="entry name" value="Metallo-hydrolase/oxidoreductase"/>
    <property type="match status" value="1"/>
</dbReference>